<dbReference type="InterPro" id="IPR011039">
    <property type="entry name" value="TFIIF_interaction"/>
</dbReference>
<evidence type="ECO:0000313" key="8">
    <source>
        <dbReference type="Proteomes" id="UP001457282"/>
    </source>
</evidence>
<name>A0AAW1YA68_RUBAR</name>
<dbReference type="GO" id="GO:0001096">
    <property type="term" value="F:TFIIF-class transcription factor complex binding"/>
    <property type="evidence" value="ECO:0007669"/>
    <property type="project" value="TreeGrafter"/>
</dbReference>
<dbReference type="GO" id="GO:0005674">
    <property type="term" value="C:transcription factor TFIIF complex"/>
    <property type="evidence" value="ECO:0007669"/>
    <property type="project" value="TreeGrafter"/>
</dbReference>
<evidence type="ECO:0000256" key="3">
    <source>
        <dbReference type="ARBA" id="ARBA00023015"/>
    </source>
</evidence>
<evidence type="ECO:0000256" key="5">
    <source>
        <dbReference type="ARBA" id="ARBA00023163"/>
    </source>
</evidence>
<evidence type="ECO:0000256" key="6">
    <source>
        <dbReference type="ARBA" id="ARBA00023242"/>
    </source>
</evidence>
<dbReference type="GO" id="GO:0032968">
    <property type="term" value="P:positive regulation of transcription elongation by RNA polymerase II"/>
    <property type="evidence" value="ECO:0007669"/>
    <property type="project" value="InterPro"/>
</dbReference>
<dbReference type="InterPro" id="IPR008851">
    <property type="entry name" value="TFIIF-alpha"/>
</dbReference>
<dbReference type="GO" id="GO:0003677">
    <property type="term" value="F:DNA binding"/>
    <property type="evidence" value="ECO:0007669"/>
    <property type="project" value="UniProtKB-KW"/>
</dbReference>
<accession>A0AAW1YA68</accession>
<comment type="caution">
    <text evidence="7">The sequence shown here is derived from an EMBL/GenBank/DDBJ whole genome shotgun (WGS) entry which is preliminary data.</text>
</comment>
<keyword evidence="4" id="KW-0238">DNA-binding</keyword>
<comment type="subcellular location">
    <subcellularLocation>
        <location evidence="1">Nucleus</location>
    </subcellularLocation>
</comment>
<dbReference type="PANTHER" id="PTHR13011:SF0">
    <property type="entry name" value="GENERAL TRANSCRIPTION FACTOR IIF SUBUNIT 1"/>
    <property type="match status" value="1"/>
</dbReference>
<dbReference type="GO" id="GO:0016251">
    <property type="term" value="F:RNA polymerase II general transcription initiation factor activity"/>
    <property type="evidence" value="ECO:0007669"/>
    <property type="project" value="TreeGrafter"/>
</dbReference>
<dbReference type="AlphaFoldDB" id="A0AAW1YA68"/>
<evidence type="ECO:0000313" key="7">
    <source>
        <dbReference type="EMBL" id="KAK9945176.1"/>
    </source>
</evidence>
<dbReference type="Proteomes" id="UP001457282">
    <property type="component" value="Unassembled WGS sequence"/>
</dbReference>
<keyword evidence="5" id="KW-0804">Transcription</keyword>
<dbReference type="GO" id="GO:0006367">
    <property type="term" value="P:transcription initiation at RNA polymerase II promoter"/>
    <property type="evidence" value="ECO:0007669"/>
    <property type="project" value="InterPro"/>
</dbReference>
<sequence>MSTDLKKAKCYDCGATITRLIREYSVQVNNDDDKNYFIGRFPTATGLPKFSRMKKYSENESPLCNKEIQDGLQGDKPLVLENETGQSQYQGHLEQQSAVPAASWYAIC</sequence>
<evidence type="ECO:0000256" key="2">
    <source>
        <dbReference type="ARBA" id="ARBA00005249"/>
    </source>
</evidence>
<gene>
    <name evidence="7" type="ORF">M0R45_010704</name>
</gene>
<dbReference type="EMBL" id="JBEDUW010000002">
    <property type="protein sequence ID" value="KAK9945176.1"/>
    <property type="molecule type" value="Genomic_DNA"/>
</dbReference>
<evidence type="ECO:0000256" key="1">
    <source>
        <dbReference type="ARBA" id="ARBA00004123"/>
    </source>
</evidence>
<reference evidence="7 8" key="1">
    <citation type="journal article" date="2023" name="G3 (Bethesda)">
        <title>A chromosome-length genome assembly and annotation of blackberry (Rubus argutus, cv. 'Hillquist').</title>
        <authorList>
            <person name="Bruna T."/>
            <person name="Aryal R."/>
            <person name="Dudchenko O."/>
            <person name="Sargent D.J."/>
            <person name="Mead D."/>
            <person name="Buti M."/>
            <person name="Cavallini A."/>
            <person name="Hytonen T."/>
            <person name="Andres J."/>
            <person name="Pham M."/>
            <person name="Weisz D."/>
            <person name="Mascagni F."/>
            <person name="Usai G."/>
            <person name="Natali L."/>
            <person name="Bassil N."/>
            <person name="Fernandez G.E."/>
            <person name="Lomsadze A."/>
            <person name="Armour M."/>
            <person name="Olukolu B."/>
            <person name="Poorten T."/>
            <person name="Britton C."/>
            <person name="Davik J."/>
            <person name="Ashrafi H."/>
            <person name="Aiden E.L."/>
            <person name="Borodovsky M."/>
            <person name="Worthington M."/>
        </authorList>
    </citation>
    <scope>NUCLEOTIDE SEQUENCE [LARGE SCALE GENOMIC DNA]</scope>
    <source>
        <strain evidence="7">PI 553951</strain>
    </source>
</reference>
<dbReference type="SUPFAM" id="SSF50916">
    <property type="entry name" value="Rap30/74 interaction domains"/>
    <property type="match status" value="1"/>
</dbReference>
<keyword evidence="3" id="KW-0805">Transcription regulation</keyword>
<evidence type="ECO:0000256" key="4">
    <source>
        <dbReference type="ARBA" id="ARBA00023125"/>
    </source>
</evidence>
<protein>
    <submittedName>
        <fullName evidence="7">Uncharacterized protein</fullName>
    </submittedName>
</protein>
<dbReference type="PANTHER" id="PTHR13011">
    <property type="entry name" value="TFIIF-ALPHA"/>
    <property type="match status" value="1"/>
</dbReference>
<comment type="similarity">
    <text evidence="2">Belongs to the TFIIF alpha subunit family.</text>
</comment>
<organism evidence="7 8">
    <name type="scientific">Rubus argutus</name>
    <name type="common">Southern blackberry</name>
    <dbReference type="NCBI Taxonomy" id="59490"/>
    <lineage>
        <taxon>Eukaryota</taxon>
        <taxon>Viridiplantae</taxon>
        <taxon>Streptophyta</taxon>
        <taxon>Embryophyta</taxon>
        <taxon>Tracheophyta</taxon>
        <taxon>Spermatophyta</taxon>
        <taxon>Magnoliopsida</taxon>
        <taxon>eudicotyledons</taxon>
        <taxon>Gunneridae</taxon>
        <taxon>Pentapetalae</taxon>
        <taxon>rosids</taxon>
        <taxon>fabids</taxon>
        <taxon>Rosales</taxon>
        <taxon>Rosaceae</taxon>
        <taxon>Rosoideae</taxon>
        <taxon>Rosoideae incertae sedis</taxon>
        <taxon>Rubus</taxon>
    </lineage>
</organism>
<keyword evidence="6" id="KW-0539">Nucleus</keyword>
<proteinExistence type="inferred from homology"/>
<keyword evidence="8" id="KW-1185">Reference proteome</keyword>